<dbReference type="Proteomes" id="UP000567885">
    <property type="component" value="Unassembled WGS sequence"/>
</dbReference>
<proteinExistence type="predicted"/>
<accession>A0A8H5T1R7</accession>
<sequence length="69" mass="6857">MASNAPQIGSVADVSARLSASTASTHGAAGAQTHDQGIASLEAEMAKHKASPNVGANLTDLLSIGSHFK</sequence>
<feature type="region of interest" description="Disordered" evidence="1">
    <location>
        <begin position="1"/>
        <end position="52"/>
    </location>
</feature>
<comment type="caution">
    <text evidence="2">The sequence shown here is derived from an EMBL/GenBank/DDBJ whole genome shotgun (WGS) entry which is preliminary data.</text>
</comment>
<reference evidence="2 3" key="1">
    <citation type="submission" date="2020-05" db="EMBL/GenBank/DDBJ databases">
        <title>Identification and distribution of gene clusters putatively required for synthesis of sphingolipid metabolism inhibitors in phylogenetically diverse species of the filamentous fungus Fusarium.</title>
        <authorList>
            <person name="Kim H.-S."/>
            <person name="Busman M."/>
            <person name="Brown D.W."/>
            <person name="Divon H."/>
            <person name="Uhlig S."/>
            <person name="Proctor R.H."/>
        </authorList>
    </citation>
    <scope>NUCLEOTIDE SEQUENCE [LARGE SCALE GENOMIC DNA]</scope>
    <source>
        <strain evidence="2 3">NRRL 20693</strain>
    </source>
</reference>
<dbReference type="EMBL" id="JAAGWQ010000190">
    <property type="protein sequence ID" value="KAF5660742.1"/>
    <property type="molecule type" value="Genomic_DNA"/>
</dbReference>
<evidence type="ECO:0000313" key="2">
    <source>
        <dbReference type="EMBL" id="KAF5660742.1"/>
    </source>
</evidence>
<feature type="compositionally biased region" description="Low complexity" evidence="1">
    <location>
        <begin position="19"/>
        <end position="34"/>
    </location>
</feature>
<gene>
    <name evidence="2" type="ORF">FHETE_8802</name>
</gene>
<organism evidence="2 3">
    <name type="scientific">Fusarium heterosporum</name>
    <dbReference type="NCBI Taxonomy" id="42747"/>
    <lineage>
        <taxon>Eukaryota</taxon>
        <taxon>Fungi</taxon>
        <taxon>Dikarya</taxon>
        <taxon>Ascomycota</taxon>
        <taxon>Pezizomycotina</taxon>
        <taxon>Sordariomycetes</taxon>
        <taxon>Hypocreomycetidae</taxon>
        <taxon>Hypocreales</taxon>
        <taxon>Nectriaceae</taxon>
        <taxon>Fusarium</taxon>
        <taxon>Fusarium heterosporum species complex</taxon>
    </lineage>
</organism>
<dbReference type="AlphaFoldDB" id="A0A8H5T1R7"/>
<name>A0A8H5T1R7_FUSHE</name>
<keyword evidence="3" id="KW-1185">Reference proteome</keyword>
<protein>
    <submittedName>
        <fullName evidence="2">Uncharacterized protein</fullName>
    </submittedName>
</protein>
<evidence type="ECO:0000256" key="1">
    <source>
        <dbReference type="SAM" id="MobiDB-lite"/>
    </source>
</evidence>
<evidence type="ECO:0000313" key="3">
    <source>
        <dbReference type="Proteomes" id="UP000567885"/>
    </source>
</evidence>